<dbReference type="Proteomes" id="UP001224139">
    <property type="component" value="Unassembled WGS sequence"/>
</dbReference>
<organism evidence="2 3">
    <name type="scientific">Bacillus hominis</name>
    <dbReference type="NCBI Taxonomy" id="2817478"/>
    <lineage>
        <taxon>Bacteria</taxon>
        <taxon>Bacillati</taxon>
        <taxon>Bacillota</taxon>
        <taxon>Bacilli</taxon>
        <taxon>Bacillales</taxon>
        <taxon>Bacillaceae</taxon>
        <taxon>Bacillus</taxon>
        <taxon>Bacillus cereus group</taxon>
    </lineage>
</organism>
<sequence length="254" mass="28573">MSQSNKENLSENQISIEKIKAPPNKKSSKKPGEKHFRVIAYFFPGAVKTAADGSNRYQFDIQRTQNLWGIPVFDYEPIDLDTDFGLTKDQLQCKFDPPNSNAAFEAMKLRRVQDGILRNIPSNVITLWYVPFDIYPNNTTIGCAYNDETVFIPGHGLSLPMQHIIITNDAASNLNLSLVPHEFGHIFFFTSPINPGVDPTTVQLGIQGTPQTHSNDPNNVMFGTPDNNILLEQDQLTKAKTSRILFTKEKPHKK</sequence>
<proteinExistence type="predicted"/>
<dbReference type="RefSeq" id="WP_289359183.1">
    <property type="nucleotide sequence ID" value="NZ_JAUCFG010000002.1"/>
</dbReference>
<dbReference type="EMBL" id="JAUCFG010000002">
    <property type="protein sequence ID" value="MDM5438853.1"/>
    <property type="molecule type" value="Genomic_DNA"/>
</dbReference>
<comment type="caution">
    <text evidence="2">The sequence shown here is derived from an EMBL/GenBank/DDBJ whole genome shotgun (WGS) entry which is preliminary data.</text>
</comment>
<accession>A0ABT7R7F9</accession>
<feature type="compositionally biased region" description="Polar residues" evidence="1">
    <location>
        <begin position="1"/>
        <end position="15"/>
    </location>
</feature>
<evidence type="ECO:0000313" key="2">
    <source>
        <dbReference type="EMBL" id="MDM5438853.1"/>
    </source>
</evidence>
<feature type="region of interest" description="Disordered" evidence="1">
    <location>
        <begin position="1"/>
        <end position="31"/>
    </location>
</feature>
<evidence type="ECO:0000313" key="3">
    <source>
        <dbReference type="Proteomes" id="UP001224139"/>
    </source>
</evidence>
<gene>
    <name evidence="2" type="ORF">QUG02_12095</name>
</gene>
<reference evidence="2 3" key="1">
    <citation type="submission" date="2023-06" db="EMBL/GenBank/DDBJ databases">
        <title>Comparative genomics of Bacillaceae isolates and their secondary metabolite potential.</title>
        <authorList>
            <person name="Song L."/>
            <person name="Nielsen L.J."/>
            <person name="Mohite O."/>
            <person name="Xu X."/>
            <person name="Weber T."/>
            <person name="Kovacs A.T."/>
        </authorList>
    </citation>
    <scope>NUCLEOTIDE SEQUENCE [LARGE SCALE GENOMIC DNA]</scope>
    <source>
        <strain evidence="2 3">DX2.1</strain>
    </source>
</reference>
<name>A0ABT7R7F9_9BACI</name>
<protein>
    <submittedName>
        <fullName evidence="2">Uncharacterized protein</fullName>
    </submittedName>
</protein>
<evidence type="ECO:0000256" key="1">
    <source>
        <dbReference type="SAM" id="MobiDB-lite"/>
    </source>
</evidence>
<keyword evidence="3" id="KW-1185">Reference proteome</keyword>